<name>A3SLL5_ROSNI</name>
<keyword evidence="2" id="KW-1185">Reference proteome</keyword>
<evidence type="ECO:0000313" key="2">
    <source>
        <dbReference type="Proteomes" id="UP000005954"/>
    </source>
</evidence>
<dbReference type="Proteomes" id="UP000005954">
    <property type="component" value="Unassembled WGS sequence"/>
</dbReference>
<protein>
    <submittedName>
        <fullName evidence="1">Uncharacterized protein</fullName>
    </submittedName>
</protein>
<dbReference type="RefSeq" id="WP_009813646.1">
    <property type="nucleotide sequence ID" value="NZ_CH724156.1"/>
</dbReference>
<accession>A3SLL5</accession>
<dbReference type="EMBL" id="AALY01000001">
    <property type="protein sequence ID" value="EAP78246.1"/>
    <property type="molecule type" value="Genomic_DNA"/>
</dbReference>
<comment type="caution">
    <text evidence="1">The sequence shown here is derived from an EMBL/GenBank/DDBJ whole genome shotgun (WGS) entry which is preliminary data.</text>
</comment>
<dbReference type="HOGENOM" id="CLU_3204795_0_0_5"/>
<dbReference type="STRING" id="89187.ISM_08115"/>
<evidence type="ECO:0000313" key="1">
    <source>
        <dbReference type="EMBL" id="EAP78246.1"/>
    </source>
</evidence>
<reference evidence="1 2" key="1">
    <citation type="submission" date="2005-12" db="EMBL/GenBank/DDBJ databases">
        <authorList>
            <person name="Moran M.A."/>
            <person name="Ferriera S."/>
            <person name="Johnson J."/>
            <person name="Kravitz S."/>
            <person name="Halpern A."/>
            <person name="Remington K."/>
            <person name="Beeson K."/>
            <person name="Tran B."/>
            <person name="Rogers Y.-H."/>
            <person name="Friedman R."/>
            <person name="Venter J.C."/>
        </authorList>
    </citation>
    <scope>NUCLEOTIDE SEQUENCE [LARGE SCALE GENOMIC DNA]</scope>
    <source>
        <strain evidence="2">ATCC BAA-591 / DSM 15170 / ISM</strain>
    </source>
</reference>
<organism evidence="1 2">
    <name type="scientific">Roseovarius nubinhibens (strain ATCC BAA-591 / DSM 15170 / ISM)</name>
    <dbReference type="NCBI Taxonomy" id="89187"/>
    <lineage>
        <taxon>Bacteria</taxon>
        <taxon>Pseudomonadati</taxon>
        <taxon>Pseudomonadota</taxon>
        <taxon>Alphaproteobacteria</taxon>
        <taxon>Rhodobacterales</taxon>
        <taxon>Roseobacteraceae</taxon>
        <taxon>Roseovarius</taxon>
    </lineage>
</organism>
<dbReference type="AlphaFoldDB" id="A3SLL5"/>
<gene>
    <name evidence="1" type="ORF">ISM_08115</name>
</gene>
<sequence length="45" mass="5035">MDEAAFWADLAEPEEHEAYCFASFAAMPPQRQAAFLNFVQGRQAA</sequence>
<proteinExistence type="predicted"/>